<accession>A0A9Q0NN54</accession>
<dbReference type="InterPro" id="IPR015300">
    <property type="entry name" value="DNA-bd_pseudobarrel_sf"/>
</dbReference>
<dbReference type="PROSITE" id="PS50863">
    <property type="entry name" value="B3"/>
    <property type="match status" value="1"/>
</dbReference>
<dbReference type="SUPFAM" id="SSF101936">
    <property type="entry name" value="DNA-binding pseudobarrel domain"/>
    <property type="match status" value="1"/>
</dbReference>
<evidence type="ECO:0000256" key="5">
    <source>
        <dbReference type="ARBA" id="ARBA00023242"/>
    </source>
</evidence>
<reference evidence="7" key="2">
    <citation type="journal article" date="2023" name="Int. J. Mol. Sci.">
        <title>De Novo Assembly and Annotation of 11 Diverse Shrub Willow (Salix) Genomes Reveals Novel Gene Organization in Sex-Linked Regions.</title>
        <authorList>
            <person name="Hyden B."/>
            <person name="Feng K."/>
            <person name="Yates T.B."/>
            <person name="Jawdy S."/>
            <person name="Cereghino C."/>
            <person name="Smart L.B."/>
            <person name="Muchero W."/>
        </authorList>
    </citation>
    <scope>NUCLEOTIDE SEQUENCE [LARGE SCALE GENOMIC DNA]</scope>
    <source>
        <tissue evidence="7">Shoot tip</tissue>
    </source>
</reference>
<dbReference type="PANTHER" id="PTHR31140:SF145">
    <property type="entry name" value="TF-B3 DOMAIN-CONTAINING PROTEIN"/>
    <property type="match status" value="1"/>
</dbReference>
<dbReference type="GO" id="GO:0003700">
    <property type="term" value="F:DNA-binding transcription factor activity"/>
    <property type="evidence" value="ECO:0007669"/>
    <property type="project" value="InterPro"/>
</dbReference>
<dbReference type="AlphaFoldDB" id="A0A9Q0NN54"/>
<dbReference type="GO" id="GO:0003677">
    <property type="term" value="F:DNA binding"/>
    <property type="evidence" value="ECO:0007669"/>
    <property type="project" value="UniProtKB-KW"/>
</dbReference>
<organism evidence="7 8">
    <name type="scientific">Salix viminalis</name>
    <name type="common">Common osier</name>
    <name type="synonym">Basket willow</name>
    <dbReference type="NCBI Taxonomy" id="40686"/>
    <lineage>
        <taxon>Eukaryota</taxon>
        <taxon>Viridiplantae</taxon>
        <taxon>Streptophyta</taxon>
        <taxon>Embryophyta</taxon>
        <taxon>Tracheophyta</taxon>
        <taxon>Spermatophyta</taxon>
        <taxon>Magnoliopsida</taxon>
        <taxon>eudicotyledons</taxon>
        <taxon>Gunneridae</taxon>
        <taxon>Pentapetalae</taxon>
        <taxon>rosids</taxon>
        <taxon>fabids</taxon>
        <taxon>Malpighiales</taxon>
        <taxon>Salicaceae</taxon>
        <taxon>Saliceae</taxon>
        <taxon>Salix</taxon>
    </lineage>
</organism>
<evidence type="ECO:0000259" key="6">
    <source>
        <dbReference type="PROSITE" id="PS50863"/>
    </source>
</evidence>
<dbReference type="Proteomes" id="UP001151529">
    <property type="component" value="Chromosome 12"/>
</dbReference>
<keyword evidence="8" id="KW-1185">Reference proteome</keyword>
<keyword evidence="3" id="KW-0238">DNA-binding</keyword>
<evidence type="ECO:0000256" key="2">
    <source>
        <dbReference type="ARBA" id="ARBA00023015"/>
    </source>
</evidence>
<protein>
    <recommendedName>
        <fullName evidence="6">TF-B3 domain-containing protein</fullName>
    </recommendedName>
</protein>
<dbReference type="Gene3D" id="2.40.330.10">
    <property type="entry name" value="DNA-binding pseudobarrel domain"/>
    <property type="match status" value="1"/>
</dbReference>
<evidence type="ECO:0000256" key="3">
    <source>
        <dbReference type="ARBA" id="ARBA00023125"/>
    </source>
</evidence>
<feature type="domain" description="TF-B3" evidence="6">
    <location>
        <begin position="2"/>
        <end position="101"/>
    </location>
</feature>
<dbReference type="PANTHER" id="PTHR31140">
    <property type="entry name" value="B3 DOMAIN-CONTAINING TRANSCRIPTION FACTOR ABI3"/>
    <property type="match status" value="1"/>
</dbReference>
<reference evidence="7" key="1">
    <citation type="submission" date="2022-11" db="EMBL/GenBank/DDBJ databases">
        <authorList>
            <person name="Hyden B.L."/>
            <person name="Feng K."/>
            <person name="Yates T."/>
            <person name="Jawdy S."/>
            <person name="Smart L.B."/>
            <person name="Muchero W."/>
        </authorList>
    </citation>
    <scope>NUCLEOTIDE SEQUENCE</scope>
    <source>
        <tissue evidence="7">Shoot tip</tissue>
    </source>
</reference>
<evidence type="ECO:0000313" key="8">
    <source>
        <dbReference type="Proteomes" id="UP001151529"/>
    </source>
</evidence>
<evidence type="ECO:0000256" key="1">
    <source>
        <dbReference type="ARBA" id="ARBA00004123"/>
    </source>
</evidence>
<dbReference type="OrthoDB" id="826043at2759"/>
<dbReference type="CDD" id="cd10017">
    <property type="entry name" value="B3_DNA"/>
    <property type="match status" value="1"/>
</dbReference>
<keyword evidence="4" id="KW-0804">Transcription</keyword>
<evidence type="ECO:0000313" key="7">
    <source>
        <dbReference type="EMBL" id="KAJ6672838.1"/>
    </source>
</evidence>
<name>A0A9Q0NN54_SALVM</name>
<comment type="caution">
    <text evidence="7">The sequence shown here is derived from an EMBL/GenBank/DDBJ whole genome shotgun (WGS) entry which is preliminary data.</text>
</comment>
<sequence>MAEFSKLLTNTDIQNRLSIPTKFYNSLPSFEGIHAVSFEAMDEGGFFWTFRCYTREEGHPKPVLSKGWLEFVRSKKLKVGDTIRFSVLDQTVLLEKEVKIHGAISGPIKAAPPVP</sequence>
<gene>
    <name evidence="7" type="ORF">OIU85_014111</name>
</gene>
<dbReference type="SMART" id="SM01019">
    <property type="entry name" value="B3"/>
    <property type="match status" value="1"/>
</dbReference>
<dbReference type="EMBL" id="JAPFFL010000018">
    <property type="protein sequence ID" value="KAJ6672838.1"/>
    <property type="molecule type" value="Genomic_DNA"/>
</dbReference>
<keyword evidence="5" id="KW-0539">Nucleus</keyword>
<comment type="subcellular location">
    <subcellularLocation>
        <location evidence="1">Nucleus</location>
    </subcellularLocation>
</comment>
<keyword evidence="2" id="KW-0805">Transcription regulation</keyword>
<dbReference type="Pfam" id="PF02362">
    <property type="entry name" value="B3"/>
    <property type="match status" value="1"/>
</dbReference>
<evidence type="ECO:0000256" key="4">
    <source>
        <dbReference type="ARBA" id="ARBA00023163"/>
    </source>
</evidence>
<dbReference type="InterPro" id="IPR044800">
    <property type="entry name" value="LEC2-like"/>
</dbReference>
<dbReference type="InterPro" id="IPR003340">
    <property type="entry name" value="B3_DNA-bd"/>
</dbReference>
<proteinExistence type="predicted"/>
<dbReference type="GO" id="GO:0005634">
    <property type="term" value="C:nucleus"/>
    <property type="evidence" value="ECO:0007669"/>
    <property type="project" value="UniProtKB-SubCell"/>
</dbReference>